<feature type="region of interest" description="Disordered" evidence="1">
    <location>
        <begin position="161"/>
        <end position="193"/>
    </location>
</feature>
<feature type="transmembrane region" description="Helical" evidence="2">
    <location>
        <begin position="61"/>
        <end position="81"/>
    </location>
</feature>
<keyword evidence="4" id="KW-1185">Reference proteome</keyword>
<feature type="transmembrane region" description="Helical" evidence="2">
    <location>
        <begin position="93"/>
        <end position="113"/>
    </location>
</feature>
<protein>
    <submittedName>
        <fullName evidence="3">DUF3824 domain-containing protein</fullName>
    </submittedName>
</protein>
<gene>
    <name evidence="3" type="ORF">KGQ19_29750</name>
</gene>
<dbReference type="EMBL" id="JAAFYZ010000125">
    <property type="protein sequence ID" value="MBS2551062.1"/>
    <property type="molecule type" value="Genomic_DNA"/>
</dbReference>
<keyword evidence="2" id="KW-1133">Transmembrane helix</keyword>
<dbReference type="RefSeq" id="WP_212015022.1">
    <property type="nucleotide sequence ID" value="NZ_JAAFYZ010000125.1"/>
</dbReference>
<comment type="caution">
    <text evidence="3">The sequence shown here is derived from an EMBL/GenBank/DDBJ whole genome shotgun (WGS) entry which is preliminary data.</text>
</comment>
<proteinExistence type="predicted"/>
<keyword evidence="2" id="KW-0472">Membrane</keyword>
<evidence type="ECO:0000256" key="2">
    <source>
        <dbReference type="SAM" id="Phobius"/>
    </source>
</evidence>
<sequence length="215" mass="23612">MITPSPPRRLRAVTQLRPSQAAALIIRVLWALVPIVSVGTAAWVPSMVFALRRPRKRRAKIWFAVFLTGVAGFITLLIVVPGDRKSSGGGAQLFAGTYTVVYILGASVHAFIASKDPRPLRERSGAGSAMQGYSPTPWQPTPWQPTPWQPTSWQHPQYGQLPQFAPQMHDGQQPPVGYSPPPAWPAPTRPPLDDTAAEVQAELRELRKMLDEGRA</sequence>
<evidence type="ECO:0000256" key="1">
    <source>
        <dbReference type="SAM" id="MobiDB-lite"/>
    </source>
</evidence>
<evidence type="ECO:0000313" key="4">
    <source>
        <dbReference type="Proteomes" id="UP000730482"/>
    </source>
</evidence>
<reference evidence="3 4" key="1">
    <citation type="submission" date="2020-02" db="EMBL/GenBank/DDBJ databases">
        <title>Acidophilic actinobacteria isolated from forest soil.</title>
        <authorList>
            <person name="Golinska P."/>
        </authorList>
    </citation>
    <scope>NUCLEOTIDE SEQUENCE [LARGE SCALE GENOMIC DNA]</scope>
    <source>
        <strain evidence="3 4">NL8</strain>
    </source>
</reference>
<evidence type="ECO:0000313" key="3">
    <source>
        <dbReference type="EMBL" id="MBS2551062.1"/>
    </source>
</evidence>
<name>A0ABS5KYB2_9ACTN</name>
<organism evidence="3 4">
    <name type="scientific">Catenulispora pinistramenti</name>
    <dbReference type="NCBI Taxonomy" id="2705254"/>
    <lineage>
        <taxon>Bacteria</taxon>
        <taxon>Bacillati</taxon>
        <taxon>Actinomycetota</taxon>
        <taxon>Actinomycetes</taxon>
        <taxon>Catenulisporales</taxon>
        <taxon>Catenulisporaceae</taxon>
        <taxon>Catenulispora</taxon>
    </lineage>
</organism>
<accession>A0ABS5KYB2</accession>
<keyword evidence="2" id="KW-0812">Transmembrane</keyword>
<feature type="transmembrane region" description="Helical" evidence="2">
    <location>
        <begin position="24"/>
        <end position="49"/>
    </location>
</feature>
<feature type="compositionally biased region" description="Pro residues" evidence="1">
    <location>
        <begin position="177"/>
        <end position="190"/>
    </location>
</feature>
<dbReference type="Proteomes" id="UP000730482">
    <property type="component" value="Unassembled WGS sequence"/>
</dbReference>